<accession>A0A1G2PEZ4</accession>
<proteinExistence type="predicted"/>
<dbReference type="Proteomes" id="UP000178869">
    <property type="component" value="Unassembled WGS sequence"/>
</dbReference>
<reference evidence="1 2" key="1">
    <citation type="journal article" date="2016" name="Nat. Commun.">
        <title>Thousands of microbial genomes shed light on interconnected biogeochemical processes in an aquifer system.</title>
        <authorList>
            <person name="Anantharaman K."/>
            <person name="Brown C.T."/>
            <person name="Hug L.A."/>
            <person name="Sharon I."/>
            <person name="Castelle C.J."/>
            <person name="Probst A.J."/>
            <person name="Thomas B.C."/>
            <person name="Singh A."/>
            <person name="Wilkins M.J."/>
            <person name="Karaoz U."/>
            <person name="Brodie E.L."/>
            <person name="Williams K.H."/>
            <person name="Hubbard S.S."/>
            <person name="Banfield J.F."/>
        </authorList>
    </citation>
    <scope>NUCLEOTIDE SEQUENCE [LARGE SCALE GENOMIC DNA]</scope>
</reference>
<evidence type="ECO:0000313" key="2">
    <source>
        <dbReference type="Proteomes" id="UP000178869"/>
    </source>
</evidence>
<comment type="caution">
    <text evidence="1">The sequence shown here is derived from an EMBL/GenBank/DDBJ whole genome shotgun (WGS) entry which is preliminary data.</text>
</comment>
<protein>
    <recommendedName>
        <fullName evidence="3">Phosphoglycerate mutase</fullName>
    </recommendedName>
</protein>
<evidence type="ECO:0008006" key="3">
    <source>
        <dbReference type="Google" id="ProtNLM"/>
    </source>
</evidence>
<dbReference type="EMBL" id="MHSR01000010">
    <property type="protein sequence ID" value="OHA46918.1"/>
    <property type="molecule type" value="Genomic_DNA"/>
</dbReference>
<name>A0A1G2PEZ4_9BACT</name>
<sequence>MRAHSFFGTVARDYAGMDVLTVVHGLWLILARKLIHHWNIDQTVAEFNDRPIENASVTVYRGIQKNGKSRLELDTLNLVPWQDQL</sequence>
<gene>
    <name evidence="1" type="ORF">A2828_04240</name>
</gene>
<dbReference type="AlphaFoldDB" id="A0A1G2PEZ4"/>
<organism evidence="1 2">
    <name type="scientific">Candidatus Terrybacteria bacterium RIFCSPHIGHO2_01_FULL_43_35</name>
    <dbReference type="NCBI Taxonomy" id="1802361"/>
    <lineage>
        <taxon>Bacteria</taxon>
        <taxon>Candidatus Terryibacteriota</taxon>
    </lineage>
</organism>
<evidence type="ECO:0000313" key="1">
    <source>
        <dbReference type="EMBL" id="OHA46918.1"/>
    </source>
</evidence>